<sequence>MGVEQCIWKTIDSGPFVPWFSHLYEALHINELLGAY</sequence>
<dbReference type="Proteomes" id="UP000076643">
    <property type="component" value="Unassembled WGS sequence"/>
</dbReference>
<dbReference type="EMBL" id="AUYB01000099">
    <property type="protein sequence ID" value="KZN39541.1"/>
    <property type="molecule type" value="Genomic_DNA"/>
</dbReference>
<dbReference type="AlphaFoldDB" id="A0A166X2Y6"/>
<keyword evidence="2" id="KW-1185">Reference proteome</keyword>
<organism evidence="1 2">
    <name type="scientific">Pseudoalteromonas luteoviolacea DSM 6061</name>
    <dbReference type="NCBI Taxonomy" id="1365250"/>
    <lineage>
        <taxon>Bacteria</taxon>
        <taxon>Pseudomonadati</taxon>
        <taxon>Pseudomonadota</taxon>
        <taxon>Gammaproteobacteria</taxon>
        <taxon>Alteromonadales</taxon>
        <taxon>Pseudoalteromonadaceae</taxon>
        <taxon>Pseudoalteromonas</taxon>
    </lineage>
</organism>
<accession>A0A166X2Y6</accession>
<protein>
    <submittedName>
        <fullName evidence="1">Uncharacterized protein</fullName>
    </submittedName>
</protein>
<dbReference type="PATRIC" id="fig|1365250.3.peg.2043"/>
<evidence type="ECO:0000313" key="1">
    <source>
        <dbReference type="EMBL" id="KZN39541.1"/>
    </source>
</evidence>
<comment type="caution">
    <text evidence="1">The sequence shown here is derived from an EMBL/GenBank/DDBJ whole genome shotgun (WGS) entry which is preliminary data.</text>
</comment>
<evidence type="ECO:0000313" key="2">
    <source>
        <dbReference type="Proteomes" id="UP000076643"/>
    </source>
</evidence>
<name>A0A166X2Y6_9GAMM</name>
<reference evidence="1 2" key="1">
    <citation type="submission" date="2013-07" db="EMBL/GenBank/DDBJ databases">
        <title>Comparative Genomic and Metabolomic Analysis of Twelve Strains of Pseudoalteromonas luteoviolacea.</title>
        <authorList>
            <person name="Vynne N.G."/>
            <person name="Mansson M."/>
            <person name="Gram L."/>
        </authorList>
    </citation>
    <scope>NUCLEOTIDE SEQUENCE [LARGE SCALE GENOMIC DNA]</scope>
    <source>
        <strain evidence="1 2">DSM 6061</strain>
    </source>
</reference>
<proteinExistence type="predicted"/>
<gene>
    <name evidence="1" type="ORF">N475_14075</name>
</gene>